<keyword evidence="3" id="KW-1003">Cell membrane</keyword>
<gene>
    <name evidence="12" type="ORF">E4635_03260</name>
</gene>
<keyword evidence="8 9" id="KW-0472">Membrane</keyword>
<evidence type="ECO:0000256" key="5">
    <source>
        <dbReference type="ARBA" id="ARBA00022741"/>
    </source>
</evidence>
<sequence length="593" mass="66882">MKELRYLNPYFAKYKYHFLLGIMTTIAAQIFSLYTPELIGNSIAEIENYIKSGSANPEFVKNLLFKNIVTILITTLIAAILTFLMRQTLIVMSRHVEYDLKNEVFKKYEYLTQNFYKQNRTGDLMNRISEDVGRVRMYVGPAVMYTINTVIRFAVVIYYMCHTTPEDPAVGMKLTFFTILPLPLLAYFIFKLSTKINQKSTIFQQNLSALSSYSQEIFSGIRVIKAYSIEDKKQEDFEKLSMESNEKSLQLAKVQAYFGPLMLLLIGTSNLLVVILGGMMYINGSIQNIGVIAKFVLYINMLVWPVASIGWVSSLIQEAEASQKRINEFLKIEPEIQNENFSPMDFKGNITFENVSLTYEDTHIKALDNISFSVKTGETLAIIGGTGSGKSTIISLISRLYDPTSGVISIDGIKLPEANLQRLRDSIGVVPQEAFLFSDTIKNNIKFGKENATDEEVINSAKNAAVHDNIIDFKDQYETILGERGITLSGGQKQRVSIARAIIKNPEILLLDDCLSAVDTETEEAILNNLESVSKDKTTLIVSHRVSSAKNADKIIILEQGKIIQEGTHNQLVNQEGYYKELYLKQIAEKEML</sequence>
<dbReference type="EMBL" id="SRLH01000002">
    <property type="protein sequence ID" value="TGD58883.1"/>
    <property type="molecule type" value="Genomic_DNA"/>
</dbReference>
<keyword evidence="7 9" id="KW-1133">Transmembrane helix</keyword>
<dbReference type="CDD" id="cd18541">
    <property type="entry name" value="ABC_6TM_TmrB_like"/>
    <property type="match status" value="1"/>
</dbReference>
<dbReference type="InterPro" id="IPR017871">
    <property type="entry name" value="ABC_transporter-like_CS"/>
</dbReference>
<evidence type="ECO:0000256" key="9">
    <source>
        <dbReference type="SAM" id="Phobius"/>
    </source>
</evidence>
<comment type="caution">
    <text evidence="12">The sequence shown here is derived from an EMBL/GenBank/DDBJ whole genome shotgun (WGS) entry which is preliminary data.</text>
</comment>
<dbReference type="RefSeq" id="WP_135525193.1">
    <property type="nucleotide sequence ID" value="NZ_SRLH01000002.1"/>
</dbReference>
<dbReference type="FunFam" id="3.40.50.300:FF:000221">
    <property type="entry name" value="Multidrug ABC transporter ATP-binding protein"/>
    <property type="match status" value="1"/>
</dbReference>
<dbReference type="Gene3D" id="3.40.50.300">
    <property type="entry name" value="P-loop containing nucleotide triphosphate hydrolases"/>
    <property type="match status" value="1"/>
</dbReference>
<dbReference type="InterPro" id="IPR011527">
    <property type="entry name" value="ABC1_TM_dom"/>
</dbReference>
<protein>
    <submittedName>
        <fullName evidence="12">ABC transporter ATP-binding protein</fullName>
    </submittedName>
</protein>
<proteinExistence type="predicted"/>
<feature type="domain" description="ABC transporter" evidence="10">
    <location>
        <begin position="350"/>
        <end position="585"/>
    </location>
</feature>
<dbReference type="Proteomes" id="UP000297407">
    <property type="component" value="Unassembled WGS sequence"/>
</dbReference>
<dbReference type="PANTHER" id="PTHR24221">
    <property type="entry name" value="ATP-BINDING CASSETTE SUB-FAMILY B"/>
    <property type="match status" value="1"/>
</dbReference>
<dbReference type="OrthoDB" id="9780296at2"/>
<evidence type="ECO:0000259" key="10">
    <source>
        <dbReference type="PROSITE" id="PS50893"/>
    </source>
</evidence>
<dbReference type="PROSITE" id="PS50929">
    <property type="entry name" value="ABC_TM1F"/>
    <property type="match status" value="1"/>
</dbReference>
<evidence type="ECO:0000259" key="11">
    <source>
        <dbReference type="PROSITE" id="PS50929"/>
    </source>
</evidence>
<feature type="transmembrane region" description="Helical" evidence="9">
    <location>
        <begin position="64"/>
        <end position="84"/>
    </location>
</feature>
<dbReference type="GO" id="GO:0005524">
    <property type="term" value="F:ATP binding"/>
    <property type="evidence" value="ECO:0007669"/>
    <property type="project" value="UniProtKB-KW"/>
</dbReference>
<feature type="transmembrane region" description="Helical" evidence="9">
    <location>
        <begin position="137"/>
        <end position="160"/>
    </location>
</feature>
<evidence type="ECO:0000256" key="8">
    <source>
        <dbReference type="ARBA" id="ARBA00023136"/>
    </source>
</evidence>
<dbReference type="GO" id="GO:0016887">
    <property type="term" value="F:ATP hydrolysis activity"/>
    <property type="evidence" value="ECO:0007669"/>
    <property type="project" value="InterPro"/>
</dbReference>
<evidence type="ECO:0000256" key="1">
    <source>
        <dbReference type="ARBA" id="ARBA00004651"/>
    </source>
</evidence>
<dbReference type="InterPro" id="IPR003593">
    <property type="entry name" value="AAA+_ATPase"/>
</dbReference>
<feature type="transmembrane region" description="Helical" evidence="9">
    <location>
        <begin position="172"/>
        <end position="190"/>
    </location>
</feature>
<dbReference type="AlphaFoldDB" id="A0A4Z0LAT9"/>
<dbReference type="InterPro" id="IPR036640">
    <property type="entry name" value="ABC1_TM_sf"/>
</dbReference>
<dbReference type="GO" id="GO:0005886">
    <property type="term" value="C:plasma membrane"/>
    <property type="evidence" value="ECO:0007669"/>
    <property type="project" value="UniProtKB-SubCell"/>
</dbReference>
<dbReference type="SUPFAM" id="SSF90123">
    <property type="entry name" value="ABC transporter transmembrane region"/>
    <property type="match status" value="1"/>
</dbReference>
<keyword evidence="13" id="KW-1185">Reference proteome</keyword>
<dbReference type="InterPro" id="IPR003439">
    <property type="entry name" value="ABC_transporter-like_ATP-bd"/>
</dbReference>
<dbReference type="GO" id="GO:0140359">
    <property type="term" value="F:ABC-type transporter activity"/>
    <property type="evidence" value="ECO:0007669"/>
    <property type="project" value="InterPro"/>
</dbReference>
<evidence type="ECO:0000313" key="13">
    <source>
        <dbReference type="Proteomes" id="UP000297407"/>
    </source>
</evidence>
<organism evidence="12 13">
    <name type="scientific">Flavobacterium humi</name>
    <dbReference type="NCBI Taxonomy" id="2562683"/>
    <lineage>
        <taxon>Bacteria</taxon>
        <taxon>Pseudomonadati</taxon>
        <taxon>Bacteroidota</taxon>
        <taxon>Flavobacteriia</taxon>
        <taxon>Flavobacteriales</taxon>
        <taxon>Flavobacteriaceae</taxon>
        <taxon>Flavobacterium</taxon>
    </lineage>
</organism>
<feature type="transmembrane region" description="Helical" evidence="9">
    <location>
        <begin position="16"/>
        <end position="34"/>
    </location>
</feature>
<evidence type="ECO:0000313" key="12">
    <source>
        <dbReference type="EMBL" id="TGD58883.1"/>
    </source>
</evidence>
<evidence type="ECO:0000256" key="7">
    <source>
        <dbReference type="ARBA" id="ARBA00022989"/>
    </source>
</evidence>
<keyword evidence="4 9" id="KW-0812">Transmembrane</keyword>
<dbReference type="SMART" id="SM00382">
    <property type="entry name" value="AAA"/>
    <property type="match status" value="1"/>
</dbReference>
<dbReference type="PROSITE" id="PS00211">
    <property type="entry name" value="ABC_TRANSPORTER_1"/>
    <property type="match status" value="1"/>
</dbReference>
<evidence type="ECO:0000256" key="2">
    <source>
        <dbReference type="ARBA" id="ARBA00022448"/>
    </source>
</evidence>
<evidence type="ECO:0000256" key="6">
    <source>
        <dbReference type="ARBA" id="ARBA00022840"/>
    </source>
</evidence>
<accession>A0A4Z0LAT9</accession>
<dbReference type="Gene3D" id="1.20.1560.10">
    <property type="entry name" value="ABC transporter type 1, transmembrane domain"/>
    <property type="match status" value="1"/>
</dbReference>
<keyword evidence="5" id="KW-0547">Nucleotide-binding</keyword>
<dbReference type="SUPFAM" id="SSF52540">
    <property type="entry name" value="P-loop containing nucleoside triphosphate hydrolases"/>
    <property type="match status" value="1"/>
</dbReference>
<dbReference type="PROSITE" id="PS50893">
    <property type="entry name" value="ABC_TRANSPORTER_2"/>
    <property type="match status" value="1"/>
</dbReference>
<keyword evidence="2" id="KW-0813">Transport</keyword>
<name>A0A4Z0LAT9_9FLAO</name>
<dbReference type="InterPro" id="IPR027417">
    <property type="entry name" value="P-loop_NTPase"/>
</dbReference>
<reference evidence="12 13" key="1">
    <citation type="submission" date="2019-04" db="EMBL/GenBank/DDBJ databases">
        <title>Flavobacterium sp. strain DS2-A Genome sequencing and assembly.</title>
        <authorList>
            <person name="Kim I."/>
        </authorList>
    </citation>
    <scope>NUCLEOTIDE SEQUENCE [LARGE SCALE GENOMIC DNA]</scope>
    <source>
        <strain evidence="12 13">DS2-A</strain>
    </source>
</reference>
<feature type="transmembrane region" description="Helical" evidence="9">
    <location>
        <begin position="257"/>
        <end position="283"/>
    </location>
</feature>
<keyword evidence="6 12" id="KW-0067">ATP-binding</keyword>
<feature type="domain" description="ABC transmembrane type-1" evidence="11">
    <location>
        <begin position="19"/>
        <end position="318"/>
    </location>
</feature>
<feature type="transmembrane region" description="Helical" evidence="9">
    <location>
        <begin position="295"/>
        <end position="316"/>
    </location>
</feature>
<comment type="subcellular location">
    <subcellularLocation>
        <location evidence="1">Cell membrane</location>
        <topology evidence="1">Multi-pass membrane protein</topology>
    </subcellularLocation>
</comment>
<dbReference type="Pfam" id="PF00664">
    <property type="entry name" value="ABC_membrane"/>
    <property type="match status" value="1"/>
</dbReference>
<dbReference type="Pfam" id="PF00005">
    <property type="entry name" value="ABC_tran"/>
    <property type="match status" value="1"/>
</dbReference>
<dbReference type="InterPro" id="IPR039421">
    <property type="entry name" value="Type_1_exporter"/>
</dbReference>
<dbReference type="PANTHER" id="PTHR24221:SF300">
    <property type="entry name" value="MULTIDRUG RESISTANCE-LIKE ATP-BINDING PROTEIN MDLA"/>
    <property type="match status" value="1"/>
</dbReference>
<evidence type="ECO:0000256" key="4">
    <source>
        <dbReference type="ARBA" id="ARBA00022692"/>
    </source>
</evidence>
<evidence type="ECO:0000256" key="3">
    <source>
        <dbReference type="ARBA" id="ARBA00022475"/>
    </source>
</evidence>